<evidence type="ECO:0000313" key="4">
    <source>
        <dbReference type="Proteomes" id="UP000031952"/>
    </source>
</evidence>
<evidence type="ECO:0000259" key="1">
    <source>
        <dbReference type="Pfam" id="PF13173"/>
    </source>
</evidence>
<feature type="domain" description="DUF4143" evidence="2">
    <location>
        <begin position="211"/>
        <end position="368"/>
    </location>
</feature>
<comment type="caution">
    <text evidence="3">The sequence shown here is derived from an EMBL/GenBank/DDBJ whole genome shotgun (WGS) entry which is preliminary data.</text>
</comment>
<dbReference type="PANTHER" id="PTHR43566:SF2">
    <property type="entry name" value="DUF4143 DOMAIN-CONTAINING PROTEIN"/>
    <property type="match status" value="1"/>
</dbReference>
<accession>A0A0C2QX45</accession>
<gene>
    <name evidence="3" type="ORF">SB78_05675</name>
</gene>
<proteinExistence type="predicted"/>
<sequence length="419" mass="47974">MIKRHITSFVKQSLKDFSAVLVIGARQVGKSTVVKQLYDEGIFKSYITLDDISQLEAVTNDPHGFIKNASYPLAIDEIQRVPDLLKAIKKSIDEDKRPGRFLLTGSANIFSYPGVSESLAGRVDIIHLEGLSLGEILNQNNPSSFILDIFSGATIPELKDKWTKELEYKPKINNQSLNEYIFYGGFPEVILKKQERFRERWFSSYQSAYIERDVRNINKFLDVVSFAKLFRLIGLQSGNLLNQKNLSIEIGLDQRTISRYLEILETTFQVNQLTPWFSNTRKRLIKTSKIYMNDSGYVSYLNGITTPNLLLNSPYYGTIFETWLWAELRKILTLTTGIEQAFYRTHLGKEVDFFLYKGDVFCGIECKATETIQSRHFTGLKDLSEALAPRIMRGIILYNGDEIISFSDKFLALPIKCII</sequence>
<feature type="domain" description="AAA" evidence="1">
    <location>
        <begin position="18"/>
        <end position="137"/>
    </location>
</feature>
<name>A0A0C2QX45_9RICK</name>
<dbReference type="RefSeq" id="WP_041079255.1">
    <property type="nucleotide sequence ID" value="NZ_JWSW01000073.1"/>
</dbReference>
<keyword evidence="4" id="KW-1185">Reference proteome</keyword>
<dbReference type="InterPro" id="IPR027417">
    <property type="entry name" value="P-loop_NTPase"/>
</dbReference>
<dbReference type="Proteomes" id="UP000031952">
    <property type="component" value="Unassembled WGS sequence"/>
</dbReference>
<dbReference type="Pfam" id="PF13635">
    <property type="entry name" value="DUF4143"/>
    <property type="match status" value="1"/>
</dbReference>
<dbReference type="InterPro" id="IPR041682">
    <property type="entry name" value="AAA_14"/>
</dbReference>
<dbReference type="SUPFAM" id="SSF52540">
    <property type="entry name" value="P-loop containing nucleoside triphosphate hydrolases"/>
    <property type="match status" value="1"/>
</dbReference>
<evidence type="ECO:0000313" key="3">
    <source>
        <dbReference type="EMBL" id="KIJ88404.1"/>
    </source>
</evidence>
<dbReference type="Pfam" id="PF13173">
    <property type="entry name" value="AAA_14"/>
    <property type="match status" value="1"/>
</dbReference>
<dbReference type="PANTHER" id="PTHR43566">
    <property type="entry name" value="CONSERVED PROTEIN"/>
    <property type="match status" value="1"/>
</dbReference>
<evidence type="ECO:0000259" key="2">
    <source>
        <dbReference type="Pfam" id="PF13635"/>
    </source>
</evidence>
<reference evidence="3 4" key="1">
    <citation type="submission" date="2014-12" db="EMBL/GenBank/DDBJ databases">
        <title>Whole genome sequence of Candidatus Rickettsia asemboensis strain NMRCii isolated from cat fleas in west Kenya.</title>
        <authorList>
            <person name="Jima D."/>
            <person name="Luce-Fedrow A."/>
            <person name="Yang Y."/>
            <person name="Maina A.N."/>
            <person name="Snesrud E.C."/>
            <person name="Jarman R.G."/>
            <person name="Richards A.L."/>
            <person name="Hang J."/>
        </authorList>
    </citation>
    <scope>NUCLEOTIDE SEQUENCE [LARGE SCALE GENOMIC DNA]</scope>
    <source>
        <strain evidence="3 4">NMRCii</strain>
    </source>
</reference>
<protein>
    <submittedName>
        <fullName evidence="3">ATPase</fullName>
    </submittedName>
</protein>
<organism evidence="3 4">
    <name type="scientific">Rickettsia asembonensis</name>
    <dbReference type="NCBI Taxonomy" id="1068590"/>
    <lineage>
        <taxon>Bacteria</taxon>
        <taxon>Pseudomonadati</taxon>
        <taxon>Pseudomonadota</taxon>
        <taxon>Alphaproteobacteria</taxon>
        <taxon>Rickettsiales</taxon>
        <taxon>Rickettsiaceae</taxon>
        <taxon>Rickettsieae</taxon>
        <taxon>Rickettsia</taxon>
        <taxon>spotted fever group</taxon>
    </lineage>
</organism>
<dbReference type="AlphaFoldDB" id="A0A0C2QX45"/>
<dbReference type="InterPro" id="IPR025420">
    <property type="entry name" value="DUF4143"/>
</dbReference>
<dbReference type="EMBL" id="JWSW01000073">
    <property type="protein sequence ID" value="KIJ88404.1"/>
    <property type="molecule type" value="Genomic_DNA"/>
</dbReference>